<dbReference type="PROSITE" id="PS00991">
    <property type="entry name" value="CLAT_ADAPTOR_M_2"/>
    <property type="match status" value="1"/>
</dbReference>
<evidence type="ECO:0000256" key="10">
    <source>
        <dbReference type="ARBA" id="ARBA00023176"/>
    </source>
</evidence>
<dbReference type="CDD" id="cd09251">
    <property type="entry name" value="AP-2_Mu2_Cterm"/>
    <property type="match status" value="1"/>
</dbReference>
<evidence type="ECO:0000256" key="6">
    <source>
        <dbReference type="ARBA" id="ARBA00022692"/>
    </source>
</evidence>
<feature type="transmembrane region" description="Helical" evidence="11">
    <location>
        <begin position="712"/>
        <end position="733"/>
    </location>
</feature>
<evidence type="ECO:0000256" key="1">
    <source>
        <dbReference type="ARBA" id="ARBA00004236"/>
    </source>
</evidence>
<protein>
    <submittedName>
        <fullName evidence="14">8514_t:CDS:1</fullName>
    </submittedName>
</protein>
<dbReference type="Gene3D" id="1.20.1560.10">
    <property type="entry name" value="ABC transporter type 1, transmembrane domain"/>
    <property type="match status" value="1"/>
</dbReference>
<dbReference type="CDD" id="cd14836">
    <property type="entry name" value="AP2_Mu_N"/>
    <property type="match status" value="1"/>
</dbReference>
<evidence type="ECO:0000259" key="12">
    <source>
        <dbReference type="PROSITE" id="PS50929"/>
    </source>
</evidence>
<name>A0A9N9F4Q1_9GLOM</name>
<reference evidence="14" key="1">
    <citation type="submission" date="2021-06" db="EMBL/GenBank/DDBJ databases">
        <authorList>
            <person name="Kallberg Y."/>
            <person name="Tangrot J."/>
            <person name="Rosling A."/>
        </authorList>
    </citation>
    <scope>NUCLEOTIDE SEQUENCE</scope>
    <source>
        <strain evidence="14">BR232B</strain>
    </source>
</reference>
<feature type="domain" description="ABC transmembrane type-1" evidence="12">
    <location>
        <begin position="716"/>
        <end position="992"/>
    </location>
</feature>
<dbReference type="AlphaFoldDB" id="A0A9N9F4Q1"/>
<dbReference type="GO" id="GO:0005524">
    <property type="term" value="F:ATP binding"/>
    <property type="evidence" value="ECO:0007669"/>
    <property type="project" value="InterPro"/>
</dbReference>
<dbReference type="InterPro" id="IPR011012">
    <property type="entry name" value="Longin-like_dom_sf"/>
</dbReference>
<dbReference type="InterPro" id="IPR011527">
    <property type="entry name" value="ABC1_TM_dom"/>
</dbReference>
<dbReference type="GO" id="GO:0005886">
    <property type="term" value="C:plasma membrane"/>
    <property type="evidence" value="ECO:0007669"/>
    <property type="project" value="UniProtKB-SubCell"/>
</dbReference>
<dbReference type="Proteomes" id="UP000789739">
    <property type="component" value="Unassembled WGS sequence"/>
</dbReference>
<feature type="transmembrane region" description="Helical" evidence="11">
    <location>
        <begin position="578"/>
        <end position="599"/>
    </location>
</feature>
<evidence type="ECO:0000313" key="15">
    <source>
        <dbReference type="Proteomes" id="UP000789739"/>
    </source>
</evidence>
<evidence type="ECO:0000256" key="2">
    <source>
        <dbReference type="ARBA" id="ARBA00004277"/>
    </source>
</evidence>
<keyword evidence="4" id="KW-1003">Cell membrane</keyword>
<evidence type="ECO:0000256" key="11">
    <source>
        <dbReference type="SAM" id="Phobius"/>
    </source>
</evidence>
<keyword evidence="6 11" id="KW-0812">Transmembrane</keyword>
<dbReference type="PROSITE" id="PS00990">
    <property type="entry name" value="CLAT_ADAPTOR_M_1"/>
    <property type="match status" value="1"/>
</dbReference>
<dbReference type="GO" id="GO:0006897">
    <property type="term" value="P:endocytosis"/>
    <property type="evidence" value="ECO:0007669"/>
    <property type="project" value="UniProtKB-KW"/>
</dbReference>
<dbReference type="EMBL" id="CAJVPI010000255">
    <property type="protein sequence ID" value="CAG8508784.1"/>
    <property type="molecule type" value="Genomic_DNA"/>
</dbReference>
<feature type="transmembrane region" description="Helical" evidence="11">
    <location>
        <begin position="754"/>
        <end position="774"/>
    </location>
</feature>
<dbReference type="Pfam" id="PF00928">
    <property type="entry name" value="Adap_comp_sub"/>
    <property type="match status" value="1"/>
</dbReference>
<keyword evidence="8 11" id="KW-1133">Transmembrane helix</keyword>
<evidence type="ECO:0000313" key="14">
    <source>
        <dbReference type="EMBL" id="CAG8508784.1"/>
    </source>
</evidence>
<dbReference type="InterPro" id="IPR036168">
    <property type="entry name" value="AP2_Mu_C_sf"/>
</dbReference>
<organism evidence="14 15">
    <name type="scientific">Paraglomus brasilianum</name>
    <dbReference type="NCBI Taxonomy" id="144538"/>
    <lineage>
        <taxon>Eukaryota</taxon>
        <taxon>Fungi</taxon>
        <taxon>Fungi incertae sedis</taxon>
        <taxon>Mucoromycota</taxon>
        <taxon>Glomeromycotina</taxon>
        <taxon>Glomeromycetes</taxon>
        <taxon>Paraglomerales</taxon>
        <taxon>Paraglomeraceae</taxon>
        <taxon>Paraglomus</taxon>
    </lineage>
</organism>
<evidence type="ECO:0000256" key="5">
    <source>
        <dbReference type="ARBA" id="ARBA00022583"/>
    </source>
</evidence>
<keyword evidence="15" id="KW-1185">Reference proteome</keyword>
<evidence type="ECO:0000256" key="8">
    <source>
        <dbReference type="ARBA" id="ARBA00022989"/>
    </source>
</evidence>
<evidence type="ECO:0000259" key="13">
    <source>
        <dbReference type="PROSITE" id="PS51072"/>
    </source>
</evidence>
<accession>A0A9N9F4Q1</accession>
<keyword evidence="3" id="KW-0813">Transport</keyword>
<dbReference type="FunFam" id="3.30.450.60:FF:000002">
    <property type="entry name" value="AP-2 complex subunit mu, putative"/>
    <property type="match status" value="1"/>
</dbReference>
<dbReference type="SUPFAM" id="SSF90123">
    <property type="entry name" value="ABC transporter transmembrane region"/>
    <property type="match status" value="1"/>
</dbReference>
<dbReference type="InterPro" id="IPR018240">
    <property type="entry name" value="Clathrin_mu_CS"/>
</dbReference>
<feature type="transmembrane region" description="Helical" evidence="11">
    <location>
        <begin position="611"/>
        <end position="630"/>
    </location>
</feature>
<feature type="transmembrane region" description="Helical" evidence="11">
    <location>
        <begin position="929"/>
        <end position="953"/>
    </location>
</feature>
<dbReference type="PANTHER" id="PTHR10529">
    <property type="entry name" value="AP COMPLEX SUBUNIT MU"/>
    <property type="match status" value="1"/>
</dbReference>
<dbReference type="InterPro" id="IPR036640">
    <property type="entry name" value="ABC1_TM_sf"/>
</dbReference>
<feature type="domain" description="MHD" evidence="13">
    <location>
        <begin position="144"/>
        <end position="402"/>
    </location>
</feature>
<dbReference type="Pfam" id="PF00664">
    <property type="entry name" value="ABC_membrane"/>
    <property type="match status" value="1"/>
</dbReference>
<dbReference type="GO" id="GO:0006886">
    <property type="term" value="P:intracellular protein transport"/>
    <property type="evidence" value="ECO:0007669"/>
    <property type="project" value="InterPro"/>
</dbReference>
<dbReference type="GO" id="GO:0030131">
    <property type="term" value="C:clathrin adaptor complex"/>
    <property type="evidence" value="ECO:0007669"/>
    <property type="project" value="InterPro"/>
</dbReference>
<dbReference type="SUPFAM" id="SSF52540">
    <property type="entry name" value="P-loop containing nucleoside triphosphate hydrolases"/>
    <property type="match status" value="1"/>
</dbReference>
<keyword evidence="10" id="KW-0168">Coated pit</keyword>
<feature type="transmembrane region" description="Helical" evidence="11">
    <location>
        <begin position="838"/>
        <end position="866"/>
    </location>
</feature>
<gene>
    <name evidence="14" type="ORF">PBRASI_LOCUS3000</name>
</gene>
<dbReference type="SUPFAM" id="SSF49447">
    <property type="entry name" value="Second domain of Mu2 adaptin subunit (ap50) of ap2 adaptor"/>
    <property type="match status" value="1"/>
</dbReference>
<feature type="transmembrane region" description="Helical" evidence="11">
    <location>
        <begin position="959"/>
        <end position="978"/>
    </location>
</feature>
<comment type="subcellular location">
    <subcellularLocation>
        <location evidence="1">Cell membrane</location>
    </subcellularLocation>
    <subcellularLocation>
        <location evidence="2">Membrane</location>
        <location evidence="2">Coated pit</location>
        <topology evidence="2">Peripheral membrane protein</topology>
        <orientation evidence="2">Cytoplasmic side</orientation>
    </subcellularLocation>
</comment>
<keyword evidence="7" id="KW-0653">Protein transport</keyword>
<dbReference type="CDD" id="cd18596">
    <property type="entry name" value="ABC_6TM_VMR1_D1_like"/>
    <property type="match status" value="1"/>
</dbReference>
<feature type="transmembrane region" description="Helical" evidence="11">
    <location>
        <begin position="512"/>
        <end position="531"/>
    </location>
</feature>
<dbReference type="InterPro" id="IPR043512">
    <property type="entry name" value="Mu2_C"/>
</dbReference>
<dbReference type="OrthoDB" id="10259133at2759"/>
<dbReference type="InterPro" id="IPR027417">
    <property type="entry name" value="P-loop_NTPase"/>
</dbReference>
<dbReference type="GO" id="GO:0005905">
    <property type="term" value="C:clathrin-coated pit"/>
    <property type="evidence" value="ECO:0007669"/>
    <property type="project" value="UniProtKB-KW"/>
</dbReference>
<dbReference type="InterPro" id="IPR050431">
    <property type="entry name" value="Adaptor_comp_med_subunit"/>
</dbReference>
<dbReference type="SUPFAM" id="SSF64356">
    <property type="entry name" value="SNARE-like"/>
    <property type="match status" value="1"/>
</dbReference>
<dbReference type="Gene3D" id="2.60.40.1170">
    <property type="entry name" value="Mu homology domain, subdomain B"/>
    <property type="match status" value="2"/>
</dbReference>
<dbReference type="Gene3D" id="3.40.50.300">
    <property type="entry name" value="P-loop containing nucleotide triphosphate hydrolases"/>
    <property type="match status" value="1"/>
</dbReference>
<feature type="transmembrane region" description="Helical" evidence="11">
    <location>
        <begin position="543"/>
        <end position="566"/>
    </location>
</feature>
<evidence type="ECO:0000256" key="7">
    <source>
        <dbReference type="ARBA" id="ARBA00022927"/>
    </source>
</evidence>
<dbReference type="InterPro" id="IPR028565">
    <property type="entry name" value="MHD"/>
</dbReference>
<sequence>RSIADIFRIHVISNTDVRSPIITLGSTSFFHVRHENLYIAAVTKCNANAALVFEFCYRIINIGKSYFGKFDEESVKNNFVLIYELLDEVLDFGYPQNSETETLKMYITTEGVKSERAVKEDSSKITIQATGTTSWRRSDIKYRKNEAFIDVIESVNLLMSTKGNVLRSDVSGQIMMRAYLSGTPECKFGLNDKLVLDKDPRINSLSRRANAVEIDDCQFHQCVKLGKFDSDRTINFIPPDGEFELMRYRTTENVNLPFRVHPTVNEIGKSRVEYRITVKANFSPKLYANNVVVRIPTPLNTANINVRVVSGKAKYVPADNAIVWKIPRFQGQSEFTLSGEADLSAMTVKKAWSRPPISMDFQVLMFTASGLLVRFLKVFEKSDYHSVKWVRYMTKAGSYQIRASGFTRLSITITPTSCLVVMLEGNLGLCGPRSDWGPFTEDGLDLTPCAREVILNATIPLTAVIASITGLFLRYLCRRPREEHPYQLISPISIDFDDQDTIEPVTITKYDVSQFIISFIHLAFVGFLFGWRFDEYFETHDYGLYWVIGAVGLFISWFYIGALNACHLITRQKQSQYAYIKHLSALYALYAVAAAVNLRSVLKNSDREYELVFGICNAAAGLVLFALSLSRPRHPELRDGVVSHDTTASQWSLLSFSWMTLLIKLGNARELSEADLWDLPRKCEAVRCYQELLGMANMDVLSRLFATNAKNLIRFFIIAIFRSIFAFTTPFFLQRLLEYMQTADRSQKPSEEPYLYIFGILVSEIARIILLNQLNYQVVWLGTRVEQMLSVLLYEKQLRSMTAPYRGSMRPSVLNVDVDDVAGFFSNLPFLLTIPLEIIVATFYLYCLLGVSGLFGVLIMILCLWANRKIGKRVSRLQKRVKKARDERVSEIFEFLHAVRMIRMIAGERNFYEKLMQSRKIELKHLRSLFRRIAVVNILVHITPFLVTLFAFAVYTFTFGGSLTAAIAFTSIMLFNTLKQPLQILPNLITELCGLGVAVGRVERFLNEPDVPRDSPVSSDSTNMIRVGFDGADVAWYTRGPIDFILKNLTIEFPIGKLSLLCGHKGSGKSMVLLSLLRETILLQGTIQSPLGSIAYIPQRPWLENGTIRDNILFGEAYRREDYLKVVSAC</sequence>
<keyword evidence="5" id="KW-0254">Endocytosis</keyword>
<dbReference type="PROSITE" id="PS50929">
    <property type="entry name" value="ABC_TM1F"/>
    <property type="match status" value="1"/>
</dbReference>
<comment type="caution">
    <text evidence="14">The sequence shown here is derived from an EMBL/GenBank/DDBJ whole genome shotgun (WGS) entry which is preliminary data.</text>
</comment>
<dbReference type="InterPro" id="IPR043532">
    <property type="entry name" value="AP2_Mu_N"/>
</dbReference>
<proteinExistence type="predicted"/>
<dbReference type="PROSITE" id="PS51072">
    <property type="entry name" value="MHD"/>
    <property type="match status" value="1"/>
</dbReference>
<dbReference type="PRINTS" id="PR00314">
    <property type="entry name" value="CLATHRINADPT"/>
</dbReference>
<feature type="non-terminal residue" evidence="14">
    <location>
        <position position="1130"/>
    </location>
</feature>
<dbReference type="GO" id="GO:0140359">
    <property type="term" value="F:ABC-type transporter activity"/>
    <property type="evidence" value="ECO:0007669"/>
    <property type="project" value="InterPro"/>
</dbReference>
<evidence type="ECO:0000256" key="9">
    <source>
        <dbReference type="ARBA" id="ARBA00023136"/>
    </source>
</evidence>
<evidence type="ECO:0000256" key="3">
    <source>
        <dbReference type="ARBA" id="ARBA00022448"/>
    </source>
</evidence>
<evidence type="ECO:0000256" key="4">
    <source>
        <dbReference type="ARBA" id="ARBA00022475"/>
    </source>
</evidence>
<dbReference type="InterPro" id="IPR001392">
    <property type="entry name" value="Clathrin_mu"/>
</dbReference>
<keyword evidence="9 11" id="KW-0472">Membrane</keyword>
<feature type="transmembrane region" description="Helical" evidence="11">
    <location>
        <begin position="453"/>
        <end position="473"/>
    </location>
</feature>
<dbReference type="Gene3D" id="3.30.450.60">
    <property type="match status" value="1"/>
</dbReference>